<dbReference type="EMBL" id="JARK01001390">
    <property type="protein sequence ID" value="EYC10658.1"/>
    <property type="molecule type" value="Genomic_DNA"/>
</dbReference>
<evidence type="ECO:0000256" key="1">
    <source>
        <dbReference type="SAM" id="MobiDB-lite"/>
    </source>
</evidence>
<dbReference type="Proteomes" id="UP000024635">
    <property type="component" value="Unassembled WGS sequence"/>
</dbReference>
<comment type="caution">
    <text evidence="2">The sequence shown here is derived from an EMBL/GenBank/DDBJ whole genome shotgun (WGS) entry which is preliminary data.</text>
</comment>
<gene>
    <name evidence="2" type="primary">Acey_s0054.g2481</name>
    <name evidence="2" type="ORF">Y032_0054g2481</name>
</gene>
<organism evidence="2 3">
    <name type="scientific">Ancylostoma ceylanicum</name>
    <dbReference type="NCBI Taxonomy" id="53326"/>
    <lineage>
        <taxon>Eukaryota</taxon>
        <taxon>Metazoa</taxon>
        <taxon>Ecdysozoa</taxon>
        <taxon>Nematoda</taxon>
        <taxon>Chromadorea</taxon>
        <taxon>Rhabditida</taxon>
        <taxon>Rhabditina</taxon>
        <taxon>Rhabditomorpha</taxon>
        <taxon>Strongyloidea</taxon>
        <taxon>Ancylostomatidae</taxon>
        <taxon>Ancylostomatinae</taxon>
        <taxon>Ancylostoma</taxon>
    </lineage>
</organism>
<dbReference type="AlphaFoldDB" id="A0A016U7V1"/>
<evidence type="ECO:0000313" key="2">
    <source>
        <dbReference type="EMBL" id="EYC10658.1"/>
    </source>
</evidence>
<sequence length="260" mass="28646">MFKLLHKLFIKQAKLFGFYSVPNVLDTNIVSAAHNEPIFVGLRTFLVPQFLLRLELRLLSVRGQQGPARDESVLPASRSRVASDPGINEAAVRKMPQAEASGRLWDFLSNLQPGTQHPPLSIKRRKPAVQKEKELSKPRPQLGDAVIGQPITVAACSLPNLRCFDVAHTRSMSPALARCRPRSPTHPPPHCSSNLACRQSAVPQLHLTSTTTRSPCQRRSDLNLCHFPVVGGSVALTTCLGQLLALLRNVAMPRTRRGQQ</sequence>
<protein>
    <submittedName>
        <fullName evidence="2">Uncharacterized protein</fullName>
    </submittedName>
</protein>
<accession>A0A016U7V1</accession>
<evidence type="ECO:0000313" key="3">
    <source>
        <dbReference type="Proteomes" id="UP000024635"/>
    </source>
</evidence>
<name>A0A016U7V1_9BILA</name>
<reference evidence="3" key="1">
    <citation type="journal article" date="2015" name="Nat. Genet.">
        <title>The genome and transcriptome of the zoonotic hookworm Ancylostoma ceylanicum identify infection-specific gene families.</title>
        <authorList>
            <person name="Schwarz E.M."/>
            <person name="Hu Y."/>
            <person name="Antoshechkin I."/>
            <person name="Miller M.M."/>
            <person name="Sternberg P.W."/>
            <person name="Aroian R.V."/>
        </authorList>
    </citation>
    <scope>NUCLEOTIDE SEQUENCE</scope>
    <source>
        <strain evidence="3">HY135</strain>
    </source>
</reference>
<feature type="region of interest" description="Disordered" evidence="1">
    <location>
        <begin position="115"/>
        <end position="143"/>
    </location>
</feature>
<keyword evidence="3" id="KW-1185">Reference proteome</keyword>
<proteinExistence type="predicted"/>